<dbReference type="NCBIfam" id="NF002955">
    <property type="entry name" value="PRK03609.1"/>
    <property type="match status" value="1"/>
</dbReference>
<dbReference type="Gene3D" id="3.30.70.270">
    <property type="match status" value="1"/>
</dbReference>
<dbReference type="SUPFAM" id="SSF56672">
    <property type="entry name" value="DNA/RNA polymerases"/>
    <property type="match status" value="1"/>
</dbReference>
<sequence length="443" mass="49204">MKSCRYGALCDMASQALSNKPTPVFGLVDCNSFYASCERVFRPDLAKVPIVVLSNNDGCVIARSYDAKPFVKMGAPYFQIKDVLRRYGIQSFSSNFGLYGDLSQRVMTIIESMVPAVEVYSIDEAFADLTGIPGNLTELGRSIRSKVYRCTGIPVGVGIAPTKTLAKLANYTAKRLQAHTGGVVDICDPVKRDWVLRNTSVGEVWGIGRKMKAHLESMQILSAKDLAVADPWMLRKTFSVVIEKTARELAGTACLELDEVEPPRQEICCSRMFGKRLTELGPIKEAVATYMMRASEKLRAQGSVCKKIRVSIRTGMFNPDEAQYANGALVQLPYPTNDVRLMTQYATEAVSRIFRPGFRYSKAEVLLMDICQPGEFTDDLFAVNQPVSSDRLMVALDMINGKWGCGTLRTGSVPVVPDWGMRREQMSQSYTTRLDQLWVVKAK</sequence>
<dbReference type="EMBL" id="BGJZ01000414">
    <property type="protein sequence ID" value="GBH14083.1"/>
    <property type="molecule type" value="Genomic_DNA"/>
</dbReference>
<dbReference type="PROSITE" id="PS50173">
    <property type="entry name" value="UMUC"/>
    <property type="match status" value="1"/>
</dbReference>
<dbReference type="InterPro" id="IPR043128">
    <property type="entry name" value="Rev_trsase/Diguanyl_cyclase"/>
</dbReference>
<evidence type="ECO:0000256" key="1">
    <source>
        <dbReference type="ARBA" id="ARBA00010945"/>
    </source>
</evidence>
<dbReference type="AlphaFoldDB" id="A0A2V0QLV6"/>
<evidence type="ECO:0000256" key="2">
    <source>
        <dbReference type="ARBA" id="ARBA00022763"/>
    </source>
</evidence>
<evidence type="ECO:0000256" key="3">
    <source>
        <dbReference type="ARBA" id="ARBA00023199"/>
    </source>
</evidence>
<feature type="domain" description="UmuC" evidence="6">
    <location>
        <begin position="25"/>
        <end position="208"/>
    </location>
</feature>
<evidence type="ECO:0000259" key="6">
    <source>
        <dbReference type="PROSITE" id="PS50173"/>
    </source>
</evidence>
<dbReference type="PANTHER" id="PTHR11076">
    <property type="entry name" value="DNA REPAIR POLYMERASE UMUC / TRANSFERASE FAMILY MEMBER"/>
    <property type="match status" value="1"/>
</dbReference>
<accession>A0A2V0QLV6</accession>
<dbReference type="Proteomes" id="UP000247480">
    <property type="component" value="Unassembled WGS sequence"/>
</dbReference>
<reference evidence="7 8" key="1">
    <citation type="submission" date="2018-04" db="EMBL/GenBank/DDBJ databases">
        <title>Draft genome sequence of Pseudomonas syringae pv. actinidiae biovar 1 strains isolated from kiwifruit in Kagawa prefecture.</title>
        <authorList>
            <person name="Tabuchi M."/>
            <person name="Saito M."/>
            <person name="Fujiwara S."/>
            <person name="Sasa N."/>
            <person name="Akimitsu K."/>
            <person name="Gomi K."/>
            <person name="Konishi-Sugita S."/>
            <person name="Hamano K."/>
            <person name="Kataoka I."/>
        </authorList>
    </citation>
    <scope>NUCLEOTIDE SEQUENCE [LARGE SCALE GENOMIC DNA]</scope>
    <source>
        <strain evidence="7 8">MAFF212206</strain>
    </source>
</reference>
<keyword evidence="2" id="KW-0227">DNA damage</keyword>
<dbReference type="GO" id="GO:0042276">
    <property type="term" value="P:error-prone translesion synthesis"/>
    <property type="evidence" value="ECO:0007669"/>
    <property type="project" value="TreeGrafter"/>
</dbReference>
<dbReference type="InterPro" id="IPR001126">
    <property type="entry name" value="UmuC"/>
</dbReference>
<proteinExistence type="inferred from homology"/>
<keyword evidence="5" id="KW-0742">SOS response</keyword>
<dbReference type="InterPro" id="IPR043502">
    <property type="entry name" value="DNA/RNA_pol_sf"/>
</dbReference>
<keyword evidence="3" id="KW-0741">SOS mutagenesis</keyword>
<comment type="similarity">
    <text evidence="1">Belongs to the DNA polymerase type-Y family.</text>
</comment>
<dbReference type="GO" id="GO:0009432">
    <property type="term" value="P:SOS response"/>
    <property type="evidence" value="ECO:0007669"/>
    <property type="project" value="UniProtKB-KW"/>
</dbReference>
<evidence type="ECO:0000313" key="7">
    <source>
        <dbReference type="EMBL" id="GBH14083.1"/>
    </source>
</evidence>
<dbReference type="Gene3D" id="3.40.1170.60">
    <property type="match status" value="1"/>
</dbReference>
<gene>
    <name evidence="7" type="ORF">KPSA1_07582</name>
</gene>
<evidence type="ECO:0000256" key="4">
    <source>
        <dbReference type="ARBA" id="ARBA00023204"/>
    </source>
</evidence>
<evidence type="ECO:0000313" key="8">
    <source>
        <dbReference type="Proteomes" id="UP000247480"/>
    </source>
</evidence>
<dbReference type="Gene3D" id="1.10.150.20">
    <property type="entry name" value="5' to 3' exonuclease, C-terminal subdomain"/>
    <property type="match status" value="1"/>
</dbReference>
<evidence type="ECO:0000256" key="5">
    <source>
        <dbReference type="ARBA" id="ARBA00023236"/>
    </source>
</evidence>
<dbReference type="GO" id="GO:0003684">
    <property type="term" value="F:damaged DNA binding"/>
    <property type="evidence" value="ECO:0007669"/>
    <property type="project" value="InterPro"/>
</dbReference>
<dbReference type="Pfam" id="PF00817">
    <property type="entry name" value="IMS"/>
    <property type="match status" value="1"/>
</dbReference>
<dbReference type="CDD" id="cd01700">
    <property type="entry name" value="PolY_Pol_V_umuC"/>
    <property type="match status" value="1"/>
</dbReference>
<name>A0A2V0QLV6_PSESF</name>
<dbReference type="InterPro" id="IPR017961">
    <property type="entry name" value="DNA_pol_Y-fam_little_finger"/>
</dbReference>
<protein>
    <submittedName>
        <fullName evidence="7">Nucleotidyltransferase/DNA polymerase involved in DNA repair</fullName>
    </submittedName>
</protein>
<dbReference type="PANTHER" id="PTHR11076:SF34">
    <property type="entry name" value="PROTEIN UMUC"/>
    <property type="match status" value="1"/>
</dbReference>
<dbReference type="InterPro" id="IPR050116">
    <property type="entry name" value="DNA_polymerase-Y"/>
</dbReference>
<dbReference type="Pfam" id="PF11799">
    <property type="entry name" value="IMS_C"/>
    <property type="match status" value="1"/>
</dbReference>
<dbReference type="GO" id="GO:0003887">
    <property type="term" value="F:DNA-directed DNA polymerase activity"/>
    <property type="evidence" value="ECO:0007669"/>
    <property type="project" value="TreeGrafter"/>
</dbReference>
<organism evidence="7 8">
    <name type="scientific">Pseudomonas syringae pv. actinidiae</name>
    <dbReference type="NCBI Taxonomy" id="103796"/>
    <lineage>
        <taxon>Bacteria</taxon>
        <taxon>Pseudomonadati</taxon>
        <taxon>Pseudomonadota</taxon>
        <taxon>Gammaproteobacteria</taxon>
        <taxon>Pseudomonadales</taxon>
        <taxon>Pseudomonadaceae</taxon>
        <taxon>Pseudomonas</taxon>
        <taxon>Pseudomonas syringae</taxon>
    </lineage>
</organism>
<dbReference type="InterPro" id="IPR025188">
    <property type="entry name" value="DUF4113"/>
</dbReference>
<dbReference type="Pfam" id="PF13438">
    <property type="entry name" value="DUF4113"/>
    <property type="match status" value="1"/>
</dbReference>
<keyword evidence="7" id="KW-0808">Transferase</keyword>
<comment type="caution">
    <text evidence="7">The sequence shown here is derived from an EMBL/GenBank/DDBJ whole genome shotgun (WGS) entry which is preliminary data.</text>
</comment>
<keyword evidence="4" id="KW-0234">DNA repair</keyword>
<dbReference type="GO" id="GO:0005829">
    <property type="term" value="C:cytosol"/>
    <property type="evidence" value="ECO:0007669"/>
    <property type="project" value="TreeGrafter"/>
</dbReference>
<dbReference type="GO" id="GO:0006281">
    <property type="term" value="P:DNA repair"/>
    <property type="evidence" value="ECO:0007669"/>
    <property type="project" value="UniProtKB-KW"/>
</dbReference>